<evidence type="ECO:0000313" key="2">
    <source>
        <dbReference type="EMBL" id="AQT27932.1"/>
    </source>
</evidence>
<name>A0A2P0N9V4_9CAUD</name>
<proteinExistence type="predicted"/>
<dbReference type="EMBL" id="KY549659">
    <property type="protein sequence ID" value="AQT27932.1"/>
    <property type="molecule type" value="Genomic_DNA"/>
</dbReference>
<reference evidence="2 3" key="1">
    <citation type="submission" date="2017-01" db="EMBL/GenBank/DDBJ databases">
        <title>Isolation and characterization of Pectobacterium phages.</title>
        <authorList>
            <person name="Buttimer C.T.H."/>
            <person name="Lucid A."/>
            <person name="Coffey A."/>
        </authorList>
    </citation>
    <scope>NUCLEOTIDE SEQUENCE [LARGE SCALE GENOMIC DNA]</scope>
</reference>
<feature type="region of interest" description="Disordered" evidence="1">
    <location>
        <begin position="723"/>
        <end position="745"/>
    </location>
</feature>
<protein>
    <submittedName>
        <fullName evidence="2">Portal protein</fullName>
    </submittedName>
</protein>
<gene>
    <name evidence="2" type="ORF">CB4_90</name>
</gene>
<accession>A0A2P0N9V4</accession>
<evidence type="ECO:0000256" key="1">
    <source>
        <dbReference type="SAM" id="MobiDB-lite"/>
    </source>
</evidence>
<dbReference type="InterPro" id="IPR056909">
    <property type="entry name" value="SU10_portal"/>
</dbReference>
<feature type="compositionally biased region" description="Polar residues" evidence="1">
    <location>
        <begin position="733"/>
        <end position="745"/>
    </location>
</feature>
<keyword evidence="3" id="KW-1185">Reference proteome</keyword>
<dbReference type="Pfam" id="PF23899">
    <property type="entry name" value="SU10_portal"/>
    <property type="match status" value="1"/>
</dbReference>
<organism evidence="2 3">
    <name type="scientific">Pectobacterium phage vB_PatP_CB4</name>
    <dbReference type="NCBI Taxonomy" id="1958919"/>
    <lineage>
        <taxon>Viruses</taxon>
        <taxon>Duplodnaviria</taxon>
        <taxon>Heunggongvirae</taxon>
        <taxon>Uroviricota</taxon>
        <taxon>Caudoviricetes</taxon>
        <taxon>Schitoviridae</taxon>
        <taxon>Cbunavirus</taxon>
        <taxon>Cbunavirus CB4</taxon>
    </lineage>
</organism>
<sequence length="745" mass="83238">MTDLAPDDVKMAPGEEVQKLTDWEREPGITIFKQDLQSCETSHQAQMSKVDEWNDYRNATGKAAPKTTKGQSKVQPKLIRKQAEWRYAALSEPFLASPDLFKVSPLTWEDKKGAVQNELLLNMQFTNKMNRVAFIDEYVRTAVDEGTVVLRTGWDFEEVTETVPEPIYQGVVDPQIGQIYQQMQQLEMENPVQLLGLDQSLQDGYAQFKQTGLSIRLIQTGVQMVERPRTVKNQPTLEVCRLANLYIDPSCNGDIKKANFVIYAFETSLAELKSEGRYRNLEKLNVSSESPLSAPNFTANSAPDFQPAGKSRKRIVAYEYWGYWDIDGSGTLTAIVGTWVGDTLIRLEENPFPGGELPFTIVQYLPVRKAVYGEPDGELLKDNQDIAGAVTRGMIDLLGKSANSQTGFAKSLLDSLNKKRYQQGLDYEFNPGVTPESGIYTHKYPEIPVSAQYMLSLMNTEAESMTGVKAFANTGLDGDSLGGTATAVRGALDAASKREMGILRRLSTGLVEVARKCIAMNAIWLDEEEVVRVTEDEFVPVRRDDLKGDFDLKVTISTAEADEQQAQDLAFMLQTLGNNMDFGMTQIILGEIARLRKMPELQHKIMTFQPQPDPMQQAIQQAQLDLLQAQIELTRAQASEAGTKGMLNQSKVPVEAARANHIQSTADKNNLDFLQEQNGTKHQQQMELNRQKTDEQMALDGYKTEQQSTLARLQHNLSLLQQHAKSTLDARSQRMNNAGRTPATA</sequence>
<dbReference type="Proteomes" id="UP000241311">
    <property type="component" value="Segment"/>
</dbReference>
<evidence type="ECO:0000313" key="3">
    <source>
        <dbReference type="Proteomes" id="UP000241311"/>
    </source>
</evidence>